<dbReference type="HAMAP" id="MF_00048">
    <property type="entry name" value="UPF0102"/>
    <property type="match status" value="1"/>
</dbReference>
<dbReference type="CDD" id="cd20736">
    <property type="entry name" value="PoNe_Nuclease"/>
    <property type="match status" value="1"/>
</dbReference>
<keyword evidence="4" id="KW-1185">Reference proteome</keyword>
<dbReference type="EMBL" id="WBVS01000003">
    <property type="protein sequence ID" value="KAB7788522.1"/>
    <property type="molecule type" value="Genomic_DNA"/>
</dbReference>
<proteinExistence type="inferred from homology"/>
<name>A0A6I1GCT6_9BIFI</name>
<accession>A0A6I1GCT6</accession>
<evidence type="ECO:0000256" key="1">
    <source>
        <dbReference type="ARBA" id="ARBA00006738"/>
    </source>
</evidence>
<dbReference type="NCBIfam" id="NF011274">
    <property type="entry name" value="PRK14681.1"/>
    <property type="match status" value="1"/>
</dbReference>
<protein>
    <recommendedName>
        <fullName evidence="2">UPF0102 protein F7D08_0801</fullName>
    </recommendedName>
</protein>
<dbReference type="SUPFAM" id="SSF52980">
    <property type="entry name" value="Restriction endonuclease-like"/>
    <property type="match status" value="1"/>
</dbReference>
<evidence type="ECO:0000256" key="2">
    <source>
        <dbReference type="HAMAP-Rule" id="MF_00048"/>
    </source>
</evidence>
<dbReference type="NCBIfam" id="NF009154">
    <property type="entry name" value="PRK12497.3-3"/>
    <property type="match status" value="1"/>
</dbReference>
<dbReference type="NCBIfam" id="NF009150">
    <property type="entry name" value="PRK12497.1-3"/>
    <property type="match status" value="1"/>
</dbReference>
<evidence type="ECO:0000313" key="4">
    <source>
        <dbReference type="Proteomes" id="UP000468413"/>
    </source>
</evidence>
<sequence length="135" mass="15649">MSEPLDHLATLMADPLLSAKRFGVLGEHYAAAWLEQQGWQTLSRNWHTRYGELDIVMMAPSRTIVFVEVKSRRNMHFGMPQEAVTHAKQMNLRRAACDWLIDRRNRIPHISIRFDVITIVMDMGKPLVRHIIAAF</sequence>
<dbReference type="InterPro" id="IPR011335">
    <property type="entry name" value="Restrct_endonuc-II-like"/>
</dbReference>
<dbReference type="Pfam" id="PF02021">
    <property type="entry name" value="UPF0102"/>
    <property type="match status" value="1"/>
</dbReference>
<dbReference type="GO" id="GO:0003676">
    <property type="term" value="F:nucleic acid binding"/>
    <property type="evidence" value="ECO:0007669"/>
    <property type="project" value="InterPro"/>
</dbReference>
<dbReference type="InterPro" id="IPR003509">
    <property type="entry name" value="UPF0102_YraN-like"/>
</dbReference>
<dbReference type="NCBIfam" id="TIGR00252">
    <property type="entry name" value="YraN family protein"/>
    <property type="match status" value="1"/>
</dbReference>
<dbReference type="PANTHER" id="PTHR34039">
    <property type="entry name" value="UPF0102 PROTEIN YRAN"/>
    <property type="match status" value="1"/>
</dbReference>
<gene>
    <name evidence="3" type="ORF">F7D08_0801</name>
</gene>
<evidence type="ECO:0000313" key="3">
    <source>
        <dbReference type="EMBL" id="KAB7788522.1"/>
    </source>
</evidence>
<dbReference type="InterPro" id="IPR011856">
    <property type="entry name" value="tRNA_endonuc-like_dom_sf"/>
</dbReference>
<dbReference type="AlphaFoldDB" id="A0A6I1GCT6"/>
<reference evidence="3 4" key="1">
    <citation type="submission" date="2019-09" db="EMBL/GenBank/DDBJ databases">
        <title>Characterization of the phylogenetic diversity of two novel species belonging to the genus Bifidobacterium: Bifidobacterium cebidarum sp. nov. and Bifidobacterium leontopitheci sp. nov.</title>
        <authorList>
            <person name="Lugli G.A."/>
            <person name="Duranti S."/>
            <person name="Milani C."/>
            <person name="Turroni F."/>
            <person name="Ventura M."/>
        </authorList>
    </citation>
    <scope>NUCLEOTIDE SEQUENCE [LARGE SCALE GENOMIC DNA]</scope>
    <source>
        <strain evidence="3 4">LMG 31469</strain>
    </source>
</reference>
<dbReference type="Gene3D" id="3.40.1350.10">
    <property type="match status" value="1"/>
</dbReference>
<organism evidence="3 4">
    <name type="scientific">Bifidobacterium cebidarum</name>
    <dbReference type="NCBI Taxonomy" id="2650773"/>
    <lineage>
        <taxon>Bacteria</taxon>
        <taxon>Bacillati</taxon>
        <taxon>Actinomycetota</taxon>
        <taxon>Actinomycetes</taxon>
        <taxon>Bifidobacteriales</taxon>
        <taxon>Bifidobacteriaceae</taxon>
        <taxon>Bifidobacterium</taxon>
    </lineage>
</organism>
<comment type="similarity">
    <text evidence="1 2">Belongs to the UPF0102 family.</text>
</comment>
<dbReference type="Proteomes" id="UP000468413">
    <property type="component" value="Unassembled WGS sequence"/>
</dbReference>
<dbReference type="PANTHER" id="PTHR34039:SF1">
    <property type="entry name" value="UPF0102 PROTEIN YRAN"/>
    <property type="match status" value="1"/>
</dbReference>
<comment type="caution">
    <text evidence="3">The sequence shown here is derived from an EMBL/GenBank/DDBJ whole genome shotgun (WGS) entry which is preliminary data.</text>
</comment>